<keyword evidence="2" id="KW-0808">Transferase</keyword>
<dbReference type="EMBL" id="JAAIUW010000007">
    <property type="protein sequence ID" value="KAF7822800.1"/>
    <property type="molecule type" value="Genomic_DNA"/>
</dbReference>
<evidence type="ECO:0000313" key="3">
    <source>
        <dbReference type="Proteomes" id="UP000634136"/>
    </source>
</evidence>
<keyword evidence="3" id="KW-1185">Reference proteome</keyword>
<feature type="region of interest" description="Disordered" evidence="1">
    <location>
        <begin position="1"/>
        <end position="37"/>
    </location>
</feature>
<comment type="caution">
    <text evidence="2">The sequence shown here is derived from an EMBL/GenBank/DDBJ whole genome shotgun (WGS) entry which is preliminary data.</text>
</comment>
<feature type="compositionally biased region" description="Polar residues" evidence="1">
    <location>
        <begin position="19"/>
        <end position="37"/>
    </location>
</feature>
<evidence type="ECO:0000256" key="1">
    <source>
        <dbReference type="SAM" id="MobiDB-lite"/>
    </source>
</evidence>
<evidence type="ECO:0000313" key="2">
    <source>
        <dbReference type="EMBL" id="KAF7822800.1"/>
    </source>
</evidence>
<name>A0A834WGR3_9FABA</name>
<keyword evidence="2" id="KW-0675">Receptor</keyword>
<reference evidence="2" key="1">
    <citation type="submission" date="2020-09" db="EMBL/GenBank/DDBJ databases">
        <title>Genome-Enabled Discovery of Anthraquinone Biosynthesis in Senna tora.</title>
        <authorList>
            <person name="Kang S.-H."/>
            <person name="Pandey R.P."/>
            <person name="Lee C.-M."/>
            <person name="Sim J.-S."/>
            <person name="Jeong J.-T."/>
            <person name="Choi B.-S."/>
            <person name="Jung M."/>
            <person name="Ginzburg D."/>
            <person name="Zhao K."/>
            <person name="Won S.Y."/>
            <person name="Oh T.-J."/>
            <person name="Yu Y."/>
            <person name="Kim N.-H."/>
            <person name="Lee O.R."/>
            <person name="Lee T.-H."/>
            <person name="Bashyal P."/>
            <person name="Kim T.-S."/>
            <person name="Lee W.-H."/>
            <person name="Kawkins C."/>
            <person name="Kim C.-K."/>
            <person name="Kim J.S."/>
            <person name="Ahn B.O."/>
            <person name="Rhee S.Y."/>
            <person name="Sohng J.K."/>
        </authorList>
    </citation>
    <scope>NUCLEOTIDE SEQUENCE</scope>
    <source>
        <tissue evidence="2">Leaf</tissue>
    </source>
</reference>
<gene>
    <name evidence="2" type="ORF">G2W53_020944</name>
</gene>
<keyword evidence="2" id="KW-0418">Kinase</keyword>
<accession>A0A834WGR3</accession>
<protein>
    <submittedName>
        <fullName evidence="2">Receptor-like serine/threonine-protein kinase SD1-6</fullName>
    </submittedName>
</protein>
<organism evidence="2 3">
    <name type="scientific">Senna tora</name>
    <dbReference type="NCBI Taxonomy" id="362788"/>
    <lineage>
        <taxon>Eukaryota</taxon>
        <taxon>Viridiplantae</taxon>
        <taxon>Streptophyta</taxon>
        <taxon>Embryophyta</taxon>
        <taxon>Tracheophyta</taxon>
        <taxon>Spermatophyta</taxon>
        <taxon>Magnoliopsida</taxon>
        <taxon>eudicotyledons</taxon>
        <taxon>Gunneridae</taxon>
        <taxon>Pentapetalae</taxon>
        <taxon>rosids</taxon>
        <taxon>fabids</taxon>
        <taxon>Fabales</taxon>
        <taxon>Fabaceae</taxon>
        <taxon>Caesalpinioideae</taxon>
        <taxon>Cassia clade</taxon>
        <taxon>Senna</taxon>
    </lineage>
</organism>
<dbReference type="Proteomes" id="UP000634136">
    <property type="component" value="Unassembled WGS sequence"/>
</dbReference>
<sequence length="150" mass="16211">MNSSGILPNESPHVKSPGDGSSQFLQARDSQSSAKGNFQDHSVSHLLPLSYQNLGAAQSDLDWRPCLLLSSRTKEQSYYSDVALSGSGRIEETQFKASIFGNQGVAISKSTRIERETKAYEAVVLVMAYCSGSQGMTSLNFSCVPSHNSQ</sequence>
<dbReference type="AlphaFoldDB" id="A0A834WGR3"/>
<proteinExistence type="predicted"/>
<dbReference type="GO" id="GO:0016301">
    <property type="term" value="F:kinase activity"/>
    <property type="evidence" value="ECO:0007669"/>
    <property type="project" value="UniProtKB-KW"/>
</dbReference>